<dbReference type="SUPFAM" id="SSF51735">
    <property type="entry name" value="NAD(P)-binding Rossmann-fold domains"/>
    <property type="match status" value="1"/>
</dbReference>
<reference evidence="2" key="1">
    <citation type="submission" date="2018-05" db="EMBL/GenBank/DDBJ databases">
        <authorList>
            <person name="Lanie J.A."/>
            <person name="Ng W.-L."/>
            <person name="Kazmierczak K.M."/>
            <person name="Andrzejewski T.M."/>
            <person name="Davidsen T.M."/>
            <person name="Wayne K.J."/>
            <person name="Tettelin H."/>
            <person name="Glass J.I."/>
            <person name="Rusch D."/>
            <person name="Podicherti R."/>
            <person name="Tsui H.-C.T."/>
            <person name="Winkler M.E."/>
        </authorList>
    </citation>
    <scope>NUCLEOTIDE SEQUENCE</scope>
</reference>
<dbReference type="AlphaFoldDB" id="A0A383E9W1"/>
<evidence type="ECO:0000313" key="2">
    <source>
        <dbReference type="EMBL" id="SVE52898.1"/>
    </source>
</evidence>
<evidence type="ECO:0000259" key="1">
    <source>
        <dbReference type="Pfam" id="PF01408"/>
    </source>
</evidence>
<protein>
    <recommendedName>
        <fullName evidence="1">Gfo/Idh/MocA-like oxidoreductase N-terminal domain-containing protein</fullName>
    </recommendedName>
</protein>
<proteinExistence type="predicted"/>
<dbReference type="PANTHER" id="PTHR43377">
    <property type="entry name" value="BILIVERDIN REDUCTASE A"/>
    <property type="match status" value="1"/>
</dbReference>
<dbReference type="GO" id="GO:0000166">
    <property type="term" value="F:nucleotide binding"/>
    <property type="evidence" value="ECO:0007669"/>
    <property type="project" value="InterPro"/>
</dbReference>
<dbReference type="Gene3D" id="3.40.50.720">
    <property type="entry name" value="NAD(P)-binding Rossmann-like Domain"/>
    <property type="match status" value="1"/>
</dbReference>
<dbReference type="Pfam" id="PF01408">
    <property type="entry name" value="GFO_IDH_MocA"/>
    <property type="match status" value="1"/>
</dbReference>
<feature type="domain" description="Gfo/Idh/MocA-like oxidoreductase N-terminal" evidence="1">
    <location>
        <begin position="6"/>
        <end position="115"/>
    </location>
</feature>
<organism evidence="2">
    <name type="scientific">marine metagenome</name>
    <dbReference type="NCBI Taxonomy" id="408172"/>
    <lineage>
        <taxon>unclassified sequences</taxon>
        <taxon>metagenomes</taxon>
        <taxon>ecological metagenomes</taxon>
    </lineage>
</organism>
<name>A0A383E9W1_9ZZZZ</name>
<dbReference type="PANTHER" id="PTHR43377:SF1">
    <property type="entry name" value="BILIVERDIN REDUCTASE A"/>
    <property type="match status" value="1"/>
</dbReference>
<dbReference type="InterPro" id="IPR036291">
    <property type="entry name" value="NAD(P)-bd_dom_sf"/>
</dbReference>
<sequence>MSQKYRVGIIGFAHMHINSVAAQFGNHPQVEMVACADTVPANPELRDAPYTRGWNVENALSNIGVPKVYEDYQEMLEVETFDIVICCSENATHADVVEACAAARVNVCVEKPMASS</sequence>
<gene>
    <name evidence="2" type="ORF">METZ01_LOCUS505752</name>
</gene>
<accession>A0A383E9W1</accession>
<dbReference type="EMBL" id="UINC01223623">
    <property type="protein sequence ID" value="SVE52898.1"/>
    <property type="molecule type" value="Genomic_DNA"/>
</dbReference>
<dbReference type="InterPro" id="IPR051450">
    <property type="entry name" value="Gfo/Idh/MocA_Oxidoreductases"/>
</dbReference>
<dbReference type="InterPro" id="IPR000683">
    <property type="entry name" value="Gfo/Idh/MocA-like_OxRdtase_N"/>
</dbReference>
<feature type="non-terminal residue" evidence="2">
    <location>
        <position position="116"/>
    </location>
</feature>